<dbReference type="Gene3D" id="3.40.47.10">
    <property type="match status" value="2"/>
</dbReference>
<evidence type="ECO:0000256" key="4">
    <source>
        <dbReference type="RuleBase" id="RU003694"/>
    </source>
</evidence>
<dbReference type="PROSITE" id="PS52004">
    <property type="entry name" value="KS3_2"/>
    <property type="match status" value="1"/>
</dbReference>
<evidence type="ECO:0000256" key="1">
    <source>
        <dbReference type="ARBA" id="ARBA00005194"/>
    </source>
</evidence>
<dbReference type="EC" id="2.3.1.179" evidence="6"/>
<dbReference type="SMART" id="SM00825">
    <property type="entry name" value="PKS_KS"/>
    <property type="match status" value="1"/>
</dbReference>
<feature type="domain" description="Ketosynthase family 3 (KS3)" evidence="5">
    <location>
        <begin position="1"/>
        <end position="413"/>
    </location>
</feature>
<evidence type="ECO:0000256" key="2">
    <source>
        <dbReference type="ARBA" id="ARBA00008467"/>
    </source>
</evidence>
<evidence type="ECO:0000259" key="5">
    <source>
        <dbReference type="PROSITE" id="PS52004"/>
    </source>
</evidence>
<dbReference type="NCBIfam" id="NF006618">
    <property type="entry name" value="PRK09185.1"/>
    <property type="match status" value="1"/>
</dbReference>
<dbReference type="PANTHER" id="PTHR11712:SF320">
    <property type="entry name" value="BETA-KETOACYL SYNTHASE"/>
    <property type="match status" value="1"/>
</dbReference>
<dbReference type="UniPathway" id="UPA00094"/>
<dbReference type="InterPro" id="IPR000794">
    <property type="entry name" value="Beta-ketoacyl_synthase"/>
</dbReference>
<evidence type="ECO:0000313" key="7">
    <source>
        <dbReference type="Proteomes" id="UP000196485"/>
    </source>
</evidence>
<proteinExistence type="inferred from homology"/>
<accession>A0A1Y6KZ21</accession>
<dbReference type="AlphaFoldDB" id="A0A1Y6KZ21"/>
<dbReference type="SUPFAM" id="SSF53901">
    <property type="entry name" value="Thiolase-like"/>
    <property type="match status" value="2"/>
</dbReference>
<dbReference type="PANTHER" id="PTHR11712">
    <property type="entry name" value="POLYKETIDE SYNTHASE-RELATED"/>
    <property type="match status" value="1"/>
</dbReference>
<dbReference type="GO" id="GO:0006633">
    <property type="term" value="P:fatty acid biosynthetic process"/>
    <property type="evidence" value="ECO:0007669"/>
    <property type="project" value="UniProtKB-UniPathway"/>
</dbReference>
<dbReference type="EMBL" id="FYAH01000002">
    <property type="protein sequence ID" value="SMY16616.1"/>
    <property type="molecule type" value="Genomic_DNA"/>
</dbReference>
<dbReference type="GO" id="GO:0005829">
    <property type="term" value="C:cytosol"/>
    <property type="evidence" value="ECO:0007669"/>
    <property type="project" value="TreeGrafter"/>
</dbReference>
<dbReference type="Pfam" id="PF02801">
    <property type="entry name" value="Ketoacyl-synt_C"/>
    <property type="match status" value="1"/>
</dbReference>
<dbReference type="InterPro" id="IPR020841">
    <property type="entry name" value="PKS_Beta-ketoAc_synthase_dom"/>
</dbReference>
<comment type="similarity">
    <text evidence="2 4">Belongs to the thiolase-like superfamily. Beta-ketoacyl-ACP synthases family.</text>
</comment>
<comment type="pathway">
    <text evidence="1">Lipid metabolism; fatty acid biosynthesis.</text>
</comment>
<reference evidence="7" key="1">
    <citation type="submission" date="2017-06" db="EMBL/GenBank/DDBJ databases">
        <authorList>
            <person name="Rodrigo-Torres L."/>
            <person name="Arahal R. D."/>
            <person name="Lucena T."/>
        </authorList>
    </citation>
    <scope>NUCLEOTIDE SEQUENCE [LARGE SCALE GENOMIC DNA]</scope>
    <source>
        <strain evidence="7">type strain: CECT 9192</strain>
    </source>
</reference>
<keyword evidence="6" id="KW-0012">Acyltransferase</keyword>
<dbReference type="InterPro" id="IPR018201">
    <property type="entry name" value="Ketoacyl_synth_AS"/>
</dbReference>
<dbReference type="CDD" id="cd00834">
    <property type="entry name" value="KAS_I_II"/>
    <property type="match status" value="1"/>
</dbReference>
<evidence type="ECO:0000256" key="3">
    <source>
        <dbReference type="ARBA" id="ARBA00022679"/>
    </source>
</evidence>
<dbReference type="Pfam" id="PF00109">
    <property type="entry name" value="ketoacyl-synt"/>
    <property type="match status" value="1"/>
</dbReference>
<dbReference type="InterPro" id="IPR014030">
    <property type="entry name" value="Ketoacyl_synth_N"/>
</dbReference>
<organism evidence="6 7">
    <name type="scientific">Photobacterium aquimaris</name>
    <dbReference type="NCBI Taxonomy" id="512643"/>
    <lineage>
        <taxon>Bacteria</taxon>
        <taxon>Pseudomonadati</taxon>
        <taxon>Pseudomonadota</taxon>
        <taxon>Gammaproteobacteria</taxon>
        <taxon>Vibrionales</taxon>
        <taxon>Vibrionaceae</taxon>
        <taxon>Photobacterium</taxon>
    </lineage>
</organism>
<dbReference type="InterPro" id="IPR014031">
    <property type="entry name" value="Ketoacyl_synth_C"/>
</dbReference>
<evidence type="ECO:0000313" key="6">
    <source>
        <dbReference type="EMBL" id="SMY16616.1"/>
    </source>
</evidence>
<protein>
    <submittedName>
        <fullName evidence="6">3-oxoacyl-[acyl-carrier-protein] synthase 2</fullName>
        <ecNumber evidence="6">2.3.1.179</ecNumber>
    </submittedName>
</protein>
<sequence length="416" mass="44212">MKHNQSATPIYIRGCGFHSALGATTEQIQQRLLAGFSPDMHTVRGWLNDGSETVIGQVSAPLTAIDEQQYPYQNTANNRLAVSALEQISPQIEHAIKQFGRDRIAVIIGTTTSGISDGEVALEHLAEQDQLPENFHYHQQEPANTGQFIADYFSLTGLVYTLSTACSSSGRSFLSAKRLLKAGLADAVIVGGADTLCRLTLNGFHGLDSLSASRCNPFSVNRNGINIGEAAAFMLLALTPDLSAEDRDISNNHKGLSTQNIAFLGGGDSSDAYHISAPHPEGNGAEVAMRNALADANLKPDDIGYINAHGTATPLNDAMEAKAIARVFGSQVAVSSTKPLTGHTLGAASAVEAAICWYILAYQLPLPLQINDGHQDQQLPITLVKQPLPLTTSAVLSNSFAFGGNNISLIFGYVND</sequence>
<dbReference type="PROSITE" id="PS00606">
    <property type="entry name" value="KS3_1"/>
    <property type="match status" value="1"/>
</dbReference>
<name>A0A1Y6KZ21_9GAMM</name>
<dbReference type="RefSeq" id="WP_087820624.1">
    <property type="nucleotide sequence ID" value="NZ_FYAH01000002.1"/>
</dbReference>
<dbReference type="Proteomes" id="UP000196485">
    <property type="component" value="Unassembled WGS sequence"/>
</dbReference>
<keyword evidence="7" id="KW-1185">Reference proteome</keyword>
<dbReference type="InterPro" id="IPR016039">
    <property type="entry name" value="Thiolase-like"/>
</dbReference>
<gene>
    <name evidence="6" type="primary">fabF_2</name>
    <name evidence="6" type="ORF">PAQU9191_01852</name>
</gene>
<keyword evidence="3 4" id="KW-0808">Transferase</keyword>
<dbReference type="GO" id="GO:0004315">
    <property type="term" value="F:3-oxoacyl-[acyl-carrier-protein] synthase activity"/>
    <property type="evidence" value="ECO:0007669"/>
    <property type="project" value="UniProtKB-EC"/>
</dbReference>